<dbReference type="Proteomes" id="UP000006798">
    <property type="component" value="Chromosome 2"/>
</dbReference>
<gene>
    <name evidence="3" type="primary">vagC</name>
    <name evidence="3" type="ordered locus">CNE_2c19590</name>
</gene>
<dbReference type="NCBIfam" id="NF040493">
    <property type="entry name" value="TA_anti_VapB"/>
    <property type="match status" value="1"/>
</dbReference>
<dbReference type="KEGG" id="cnc:CNE_2c19590"/>
<dbReference type="InterPro" id="IPR047976">
    <property type="entry name" value="Anti_VapB2-like"/>
</dbReference>
<organism evidence="3 4">
    <name type="scientific">Cupriavidus necator (strain ATCC 43291 / DSM 13513 / CCUG 52238 / LMG 8453 / N-1)</name>
    <name type="common">Ralstonia eutropha</name>
    <dbReference type="NCBI Taxonomy" id="1042878"/>
    <lineage>
        <taxon>Bacteria</taxon>
        <taxon>Pseudomonadati</taxon>
        <taxon>Pseudomonadota</taxon>
        <taxon>Betaproteobacteria</taxon>
        <taxon>Burkholderiales</taxon>
        <taxon>Burkholderiaceae</taxon>
        <taxon>Cupriavidus</taxon>
    </lineage>
</organism>
<dbReference type="HOGENOM" id="CLU_162018_1_1_4"/>
<dbReference type="EMBL" id="CP002878">
    <property type="protein sequence ID" value="AEI80912.1"/>
    <property type="molecule type" value="Genomic_DNA"/>
</dbReference>
<reference evidence="3 4" key="1">
    <citation type="journal article" date="2011" name="J. Bacteriol.">
        <title>Complete genome sequence of the type strain Cupriavidus necator N-1.</title>
        <authorList>
            <person name="Poehlein A."/>
            <person name="Kusian B."/>
            <person name="Friedrich B."/>
            <person name="Daniel R."/>
            <person name="Bowien B."/>
        </authorList>
    </citation>
    <scope>NUCLEOTIDE SEQUENCE [LARGE SCALE GENOMIC DNA]</scope>
    <source>
        <strain evidence="4">ATCC 43291 / DSM 13513 / CCUG 52238 / LMG 8453 / N-1</strain>
    </source>
</reference>
<protein>
    <submittedName>
        <fullName evidence="3">Virulence-like protein VagC</fullName>
    </submittedName>
</protein>
<evidence type="ECO:0000313" key="3">
    <source>
        <dbReference type="EMBL" id="AEI80912.1"/>
    </source>
</evidence>
<evidence type="ECO:0000256" key="1">
    <source>
        <dbReference type="PROSITE-ProRule" id="PRU01076"/>
    </source>
</evidence>
<name>F8GRP7_CUPNN</name>
<accession>F8GRP7</accession>
<dbReference type="AlphaFoldDB" id="F8GRP7"/>
<proteinExistence type="predicted"/>
<dbReference type="InterPro" id="IPR037914">
    <property type="entry name" value="SpoVT-AbrB_sf"/>
</dbReference>
<evidence type="ECO:0000313" key="4">
    <source>
        <dbReference type="Proteomes" id="UP000006798"/>
    </source>
</evidence>
<feature type="domain" description="SpoVT-AbrB" evidence="2">
    <location>
        <begin position="30"/>
        <end position="72"/>
    </location>
</feature>
<sequence length="108" mass="12108">MRGTDKYLDIYRTMVYLLIAIKGNIVSTTAKIFTTGRSQAVRLPQEFRFAEREVYIRRDPSTGDVILSRRPESWDGFLAAIKDSAVPADFLAGRAQGEQARDPLAGLE</sequence>
<dbReference type="GO" id="GO:0003677">
    <property type="term" value="F:DNA binding"/>
    <property type="evidence" value="ECO:0007669"/>
    <property type="project" value="UniProtKB-UniRule"/>
</dbReference>
<dbReference type="SUPFAM" id="SSF89447">
    <property type="entry name" value="AbrB/MazE/MraZ-like"/>
    <property type="match status" value="1"/>
</dbReference>
<dbReference type="Gene3D" id="2.10.260.10">
    <property type="match status" value="1"/>
</dbReference>
<dbReference type="PROSITE" id="PS51740">
    <property type="entry name" value="SPOVT_ABRB"/>
    <property type="match status" value="1"/>
</dbReference>
<dbReference type="InterPro" id="IPR007159">
    <property type="entry name" value="SpoVT-AbrB_dom"/>
</dbReference>
<evidence type="ECO:0000259" key="2">
    <source>
        <dbReference type="PROSITE" id="PS51740"/>
    </source>
</evidence>
<keyword evidence="1" id="KW-0238">DNA-binding</keyword>